<feature type="compositionally biased region" description="Gly residues" evidence="1">
    <location>
        <begin position="206"/>
        <end position="217"/>
    </location>
</feature>
<feature type="domain" description="Spore germination GerD central core" evidence="3">
    <location>
        <begin position="64"/>
        <end position="177"/>
    </location>
</feature>
<keyword evidence="2" id="KW-0732">Signal</keyword>
<evidence type="ECO:0000313" key="4">
    <source>
        <dbReference type="EMBL" id="MET3683969.1"/>
    </source>
</evidence>
<proteinExistence type="predicted"/>
<evidence type="ECO:0000259" key="3">
    <source>
        <dbReference type="Pfam" id="PF17898"/>
    </source>
</evidence>
<dbReference type="EMBL" id="JBEPMX010000011">
    <property type="protein sequence ID" value="MET3683969.1"/>
    <property type="molecule type" value="Genomic_DNA"/>
</dbReference>
<protein>
    <submittedName>
        <fullName evidence="4">Spore germination protein D</fullName>
    </submittedName>
</protein>
<evidence type="ECO:0000313" key="5">
    <source>
        <dbReference type="Proteomes" id="UP001549167"/>
    </source>
</evidence>
<reference evidence="4 5" key="1">
    <citation type="submission" date="2024-06" db="EMBL/GenBank/DDBJ databases">
        <title>Genomic Encyclopedia of Type Strains, Phase IV (KMG-IV): sequencing the most valuable type-strain genomes for metagenomic binning, comparative biology and taxonomic classification.</title>
        <authorList>
            <person name="Goeker M."/>
        </authorList>
    </citation>
    <scope>NUCLEOTIDE SEQUENCE [LARGE SCALE GENOMIC DNA]</scope>
    <source>
        <strain evidence="4 5">DSM 23520</strain>
    </source>
</reference>
<evidence type="ECO:0000256" key="1">
    <source>
        <dbReference type="SAM" id="MobiDB-lite"/>
    </source>
</evidence>
<dbReference type="Proteomes" id="UP001549167">
    <property type="component" value="Unassembled WGS sequence"/>
</dbReference>
<dbReference type="Pfam" id="PF17898">
    <property type="entry name" value="GerD"/>
    <property type="match status" value="1"/>
</dbReference>
<dbReference type="RefSeq" id="WP_354220881.1">
    <property type="nucleotide sequence ID" value="NZ_JBEPMX010000011.1"/>
</dbReference>
<evidence type="ECO:0000256" key="2">
    <source>
        <dbReference type="SAM" id="SignalP"/>
    </source>
</evidence>
<name>A0ABV2KWK1_9BACI</name>
<sequence length="217" mass="24037">MMKKLMISLVMILFIMAGCNQTSSDQSSPDYEATKKMVTDILKTDDGKKALQEALKDEALKQEIVMQTDTVNKAVETMFSGDKGKKFWTELFNDPSFVQTYAKATREKDEQLIKGLMSDSSYQDKMISLFQNEEARQLILQILKSQDFKGHLEKTIQETINSPVFKAKITESLIKAAEEMESQQGGSFNEGQVNQQNSGESSNEGESGGSGESGDGG</sequence>
<gene>
    <name evidence="4" type="ORF">ABID56_002094</name>
</gene>
<feature type="compositionally biased region" description="Polar residues" evidence="1">
    <location>
        <begin position="182"/>
        <end position="197"/>
    </location>
</feature>
<feature type="signal peptide" evidence="2">
    <location>
        <begin position="1"/>
        <end position="22"/>
    </location>
</feature>
<comment type="caution">
    <text evidence="4">The sequence shown here is derived from an EMBL/GenBank/DDBJ whole genome shotgun (WGS) entry which is preliminary data.</text>
</comment>
<keyword evidence="5" id="KW-1185">Reference proteome</keyword>
<accession>A0ABV2KWK1</accession>
<dbReference type="InterPro" id="IPR041262">
    <property type="entry name" value="GerD_central"/>
</dbReference>
<feature type="chain" id="PRO_5045060055" evidence="2">
    <location>
        <begin position="23"/>
        <end position="217"/>
    </location>
</feature>
<dbReference type="PROSITE" id="PS51257">
    <property type="entry name" value="PROKAR_LIPOPROTEIN"/>
    <property type="match status" value="1"/>
</dbReference>
<feature type="region of interest" description="Disordered" evidence="1">
    <location>
        <begin position="176"/>
        <end position="217"/>
    </location>
</feature>
<dbReference type="NCBIfam" id="NF040801">
    <property type="entry name" value="spore_GerD"/>
    <property type="match status" value="1"/>
</dbReference>
<organism evidence="4 5">
    <name type="scientific">Alkalibacillus flavidus</name>
    <dbReference type="NCBI Taxonomy" id="546021"/>
    <lineage>
        <taxon>Bacteria</taxon>
        <taxon>Bacillati</taxon>
        <taxon>Bacillota</taxon>
        <taxon>Bacilli</taxon>
        <taxon>Bacillales</taxon>
        <taxon>Bacillaceae</taxon>
        <taxon>Alkalibacillus</taxon>
    </lineage>
</organism>